<keyword evidence="1" id="KW-0812">Transmembrane</keyword>
<keyword evidence="1" id="KW-1133">Transmembrane helix</keyword>
<dbReference type="Proteomes" id="UP000002872">
    <property type="component" value="Unassembled WGS sequence"/>
</dbReference>
<dbReference type="InParanoid" id="I3EDM0"/>
<accession>I3EDM0</accession>
<dbReference type="VEuPathDB" id="MicrosporidiaDB:NEQG_02440"/>
<evidence type="ECO:0000313" key="3">
    <source>
        <dbReference type="Proteomes" id="UP000002872"/>
    </source>
</evidence>
<dbReference type="OMA" id="HMDILRI"/>
<dbReference type="EMBL" id="GL870883">
    <property type="protein sequence ID" value="EIJ87317.1"/>
    <property type="molecule type" value="Genomic_DNA"/>
</dbReference>
<reference evidence="2" key="1">
    <citation type="submission" date="2011-01" db="EMBL/GenBank/DDBJ databases">
        <title>The Genome Sequence of Nematocida parisii strain ERTm3.</title>
        <authorList>
            <consortium name="The Broad Institute Genome Sequencing Platform"/>
            <consortium name="The Broad Institute Genome Sequencing Center for Infectious Disease"/>
            <person name="Cuomo C."/>
            <person name="Troemel E."/>
            <person name="Young S.K."/>
            <person name="Zeng Q."/>
            <person name="Gargeya S."/>
            <person name="Fitzgerald M."/>
            <person name="Haas B."/>
            <person name="Abouelleil A."/>
            <person name="Alvarado L."/>
            <person name="Arachchi H.M."/>
            <person name="Berlin A."/>
            <person name="Chapman S.B."/>
            <person name="Gearin G."/>
            <person name="Goldberg J."/>
            <person name="Griggs A."/>
            <person name="Gujja S."/>
            <person name="Hansen M."/>
            <person name="Heiman D."/>
            <person name="Howarth C."/>
            <person name="Larimer J."/>
            <person name="Lui A."/>
            <person name="MacDonald P.J.P."/>
            <person name="McCowen C."/>
            <person name="Montmayeur A."/>
            <person name="Murphy C."/>
            <person name="Neiman D."/>
            <person name="Pearson M."/>
            <person name="Priest M."/>
            <person name="Roberts A."/>
            <person name="Saif S."/>
            <person name="Shea T."/>
            <person name="Sisk P."/>
            <person name="Stolte C."/>
            <person name="Sykes S."/>
            <person name="Wortman J."/>
            <person name="Nusbaum C."/>
            <person name="Birren B."/>
        </authorList>
    </citation>
    <scope>NUCLEOTIDE SEQUENCE</scope>
    <source>
        <strain evidence="2">ERTm3</strain>
    </source>
</reference>
<dbReference type="OrthoDB" id="10314719at2759"/>
<evidence type="ECO:0000313" key="2">
    <source>
        <dbReference type="EMBL" id="EIJ87317.1"/>
    </source>
</evidence>
<keyword evidence="3" id="KW-1185">Reference proteome</keyword>
<proteinExistence type="predicted"/>
<evidence type="ECO:0000256" key="1">
    <source>
        <dbReference type="SAM" id="Phobius"/>
    </source>
</evidence>
<name>I3EDM0_NEMP3</name>
<gene>
    <name evidence="2" type="ORF">NEQG_02440</name>
</gene>
<feature type="transmembrane region" description="Helical" evidence="1">
    <location>
        <begin position="64"/>
        <end position="84"/>
    </location>
</feature>
<sequence length="86" mass="9913">MDLSYFCSLLNQAEKCEIFNLLLEYSRSLDKLAFFINRADEYKLILLLTCKDTSLFIQKKKHTFYTSLLIGGLFGILSGVLLGYNM</sequence>
<protein>
    <submittedName>
        <fullName evidence="2">Uncharacterized protein</fullName>
    </submittedName>
</protein>
<keyword evidence="1" id="KW-0472">Membrane</keyword>
<dbReference type="AlphaFoldDB" id="I3EDM0"/>
<dbReference type="HOGENOM" id="CLU_2498387_0_0_1"/>
<organism evidence="2 3">
    <name type="scientific">Nematocida parisii (strain ERTm3)</name>
    <name type="common">Nematode killer fungus</name>
    <dbReference type="NCBI Taxonomy" id="935791"/>
    <lineage>
        <taxon>Eukaryota</taxon>
        <taxon>Fungi</taxon>
        <taxon>Fungi incertae sedis</taxon>
        <taxon>Microsporidia</taxon>
        <taxon>Nematocida</taxon>
    </lineage>
</organism>